<organism evidence="1">
    <name type="scientific">marine sediment metagenome</name>
    <dbReference type="NCBI Taxonomy" id="412755"/>
    <lineage>
        <taxon>unclassified sequences</taxon>
        <taxon>metagenomes</taxon>
        <taxon>ecological metagenomes</taxon>
    </lineage>
</organism>
<name>A0A0F9NWM2_9ZZZZ</name>
<evidence type="ECO:0000313" key="1">
    <source>
        <dbReference type="EMBL" id="KKN16492.1"/>
    </source>
</evidence>
<comment type="caution">
    <text evidence="1">The sequence shown here is derived from an EMBL/GenBank/DDBJ whole genome shotgun (WGS) entry which is preliminary data.</text>
</comment>
<dbReference type="AlphaFoldDB" id="A0A0F9NWM2"/>
<protein>
    <submittedName>
        <fullName evidence="1">Uncharacterized protein</fullName>
    </submittedName>
</protein>
<sequence>MTDYEEISIIVGQVRGLLSRADNMTKNGLDLSRQKTGSAVEDGVHKDFTRIIKKARELNDSNGFGQHGAFVSLANSEIDNWSDLMDKCIMLLPIVEGFERRLRPAVLNVGDSDDT</sequence>
<reference evidence="1" key="1">
    <citation type="journal article" date="2015" name="Nature">
        <title>Complex archaea that bridge the gap between prokaryotes and eukaryotes.</title>
        <authorList>
            <person name="Spang A."/>
            <person name="Saw J.H."/>
            <person name="Jorgensen S.L."/>
            <person name="Zaremba-Niedzwiedzka K."/>
            <person name="Martijn J."/>
            <person name="Lind A.E."/>
            <person name="van Eijk R."/>
            <person name="Schleper C."/>
            <person name="Guy L."/>
            <person name="Ettema T.J."/>
        </authorList>
    </citation>
    <scope>NUCLEOTIDE SEQUENCE</scope>
</reference>
<proteinExistence type="predicted"/>
<dbReference type="EMBL" id="LAZR01003609">
    <property type="protein sequence ID" value="KKN16492.1"/>
    <property type="molecule type" value="Genomic_DNA"/>
</dbReference>
<gene>
    <name evidence="1" type="ORF">LCGC14_0975270</name>
</gene>
<accession>A0A0F9NWM2</accession>